<sequence>MPLPRHKDSQQQTKLTADWRAAVIIEIMAYCRTEEPHIVNVLANPPPTMPSKLMQAKHDPLSSITVLDQETAELLRRIPEGLCKLALIFTVPGAG</sequence>
<reference evidence="1 2" key="1">
    <citation type="submission" date="2020-07" db="EMBL/GenBank/DDBJ databases">
        <title>Telomere length de novo assembly of all 7 chromosomes of the fungus, Metarhizium brunneum, using a novel assembly pipeline.</title>
        <authorList>
            <person name="Saud z."/>
            <person name="Kortsinoglou A."/>
            <person name="Kouvelis V.N."/>
            <person name="Butt T.M."/>
        </authorList>
    </citation>
    <scope>NUCLEOTIDE SEQUENCE [LARGE SCALE GENOMIC DNA]</scope>
    <source>
        <strain evidence="1 2">4556</strain>
    </source>
</reference>
<proteinExistence type="predicted"/>
<protein>
    <submittedName>
        <fullName evidence="1">Uncharacterized protein</fullName>
    </submittedName>
</protein>
<accession>A0A7D5Z5J2</accession>
<organism evidence="1 2">
    <name type="scientific">Metarhizium brunneum</name>
    <dbReference type="NCBI Taxonomy" id="500148"/>
    <lineage>
        <taxon>Eukaryota</taxon>
        <taxon>Fungi</taxon>
        <taxon>Dikarya</taxon>
        <taxon>Ascomycota</taxon>
        <taxon>Pezizomycotina</taxon>
        <taxon>Sordariomycetes</taxon>
        <taxon>Hypocreomycetidae</taxon>
        <taxon>Hypocreales</taxon>
        <taxon>Clavicipitaceae</taxon>
        <taxon>Metarhizium</taxon>
    </lineage>
</organism>
<dbReference type="KEGG" id="mbrn:90968176"/>
<dbReference type="AlphaFoldDB" id="A0A7D5Z5J2"/>
<gene>
    <name evidence="1" type="ORF">G6M90_00g099540</name>
</gene>
<dbReference type="GeneID" id="90968176"/>
<dbReference type="EMBL" id="CP058937">
    <property type="protein sequence ID" value="QLI73525.1"/>
    <property type="molecule type" value="Genomic_DNA"/>
</dbReference>
<name>A0A7D5Z5J2_9HYPO</name>
<evidence type="ECO:0000313" key="2">
    <source>
        <dbReference type="Proteomes" id="UP000510686"/>
    </source>
</evidence>
<evidence type="ECO:0000313" key="1">
    <source>
        <dbReference type="EMBL" id="QLI73525.1"/>
    </source>
</evidence>
<dbReference type="Proteomes" id="UP000510686">
    <property type="component" value="Chromosome 6"/>
</dbReference>
<keyword evidence="2" id="KW-1185">Reference proteome</keyword>
<dbReference type="RefSeq" id="XP_065987685.1">
    <property type="nucleotide sequence ID" value="XM_066131563.1"/>
</dbReference>